<evidence type="ECO:0000256" key="7">
    <source>
        <dbReference type="SAM" id="Phobius"/>
    </source>
</evidence>
<dbReference type="EMBL" id="ASRX01000015">
    <property type="protein sequence ID" value="EYF06619.1"/>
    <property type="molecule type" value="Genomic_DNA"/>
</dbReference>
<evidence type="ECO:0000256" key="4">
    <source>
        <dbReference type="ARBA" id="ARBA00022989"/>
    </source>
</evidence>
<feature type="transmembrane region" description="Helical" evidence="7">
    <location>
        <begin position="38"/>
        <end position="56"/>
    </location>
</feature>
<dbReference type="STRING" id="1192034.CAP_1749"/>
<comment type="caution">
    <text evidence="8">The sequence shown here is derived from an EMBL/GenBank/DDBJ whole genome shotgun (WGS) entry which is preliminary data.</text>
</comment>
<dbReference type="PANTHER" id="PTHR21716:SF64">
    <property type="entry name" value="AI-2 TRANSPORT PROTEIN TQSA"/>
    <property type="match status" value="1"/>
</dbReference>
<evidence type="ECO:0000256" key="2">
    <source>
        <dbReference type="ARBA" id="ARBA00009773"/>
    </source>
</evidence>
<keyword evidence="4 7" id="KW-1133">Transmembrane helix</keyword>
<evidence type="ECO:0000313" key="8">
    <source>
        <dbReference type="EMBL" id="EYF06619.1"/>
    </source>
</evidence>
<comment type="similarity">
    <text evidence="2">Belongs to the autoinducer-2 exporter (AI-2E) (TC 2.A.86) family.</text>
</comment>
<comment type="subcellular location">
    <subcellularLocation>
        <location evidence="1">Membrane</location>
        <topology evidence="1">Multi-pass membrane protein</topology>
    </subcellularLocation>
</comment>
<organism evidence="8 9">
    <name type="scientific">Chondromyces apiculatus DSM 436</name>
    <dbReference type="NCBI Taxonomy" id="1192034"/>
    <lineage>
        <taxon>Bacteria</taxon>
        <taxon>Pseudomonadati</taxon>
        <taxon>Myxococcota</taxon>
        <taxon>Polyangia</taxon>
        <taxon>Polyangiales</taxon>
        <taxon>Polyangiaceae</taxon>
        <taxon>Chondromyces</taxon>
    </lineage>
</organism>
<feature type="transmembrane region" description="Helical" evidence="7">
    <location>
        <begin position="146"/>
        <end position="168"/>
    </location>
</feature>
<dbReference type="Proteomes" id="UP000019678">
    <property type="component" value="Unassembled WGS sequence"/>
</dbReference>
<keyword evidence="3 7" id="KW-0812">Transmembrane</keyword>
<dbReference type="GO" id="GO:0055085">
    <property type="term" value="P:transmembrane transport"/>
    <property type="evidence" value="ECO:0007669"/>
    <property type="project" value="TreeGrafter"/>
</dbReference>
<protein>
    <recommendedName>
        <fullName evidence="10">Transport protein</fullName>
    </recommendedName>
</protein>
<dbReference type="PANTHER" id="PTHR21716">
    <property type="entry name" value="TRANSMEMBRANE PROTEIN"/>
    <property type="match status" value="1"/>
</dbReference>
<keyword evidence="9" id="KW-1185">Reference proteome</keyword>
<dbReference type="Pfam" id="PF01594">
    <property type="entry name" value="AI-2E_transport"/>
    <property type="match status" value="1"/>
</dbReference>
<feature type="region of interest" description="Disordered" evidence="6">
    <location>
        <begin position="351"/>
        <end position="370"/>
    </location>
</feature>
<evidence type="ECO:0000256" key="3">
    <source>
        <dbReference type="ARBA" id="ARBA00022692"/>
    </source>
</evidence>
<evidence type="ECO:0000256" key="6">
    <source>
        <dbReference type="SAM" id="MobiDB-lite"/>
    </source>
</evidence>
<sequence>MLKLPTDGEDVGHTPLRVLVGGACLVLIIAGLRSASELLVPIAFSAFLAVLAMPLVSWLRRRRVPDVLAVGVVVLLVLALLSGLAGVVGGSVNSLVAEMPRYQERFNGLVTMVTGYLEDHGIEVSASKVRGLLDLSSTIGLVGGTVAQLASVLSDTFLVILTVVFLLFESLVLPAKLRAAIGEASASVSRYGKIITEIHRYVVLKTYVSLAVGVLVWVMLLLLGVDFALLWGLITFLLHFIPNIGAIVAGLPPVLLALIQYGVGRAAVVMAGFTVISMVFGNIVEPRVMGRRLGLSTLVVFLSLLVWGWMWGGMGMLLSVPLTMILKIVLENSQDWQWIAVLMDDAVPAEPTSRRSLTPRSSVLPSPPAE</sequence>
<feature type="transmembrane region" description="Helical" evidence="7">
    <location>
        <begin position="12"/>
        <end position="32"/>
    </location>
</feature>
<gene>
    <name evidence="8" type="ORF">CAP_1749</name>
</gene>
<feature type="transmembrane region" description="Helical" evidence="7">
    <location>
        <begin position="68"/>
        <end position="92"/>
    </location>
</feature>
<dbReference type="InterPro" id="IPR002549">
    <property type="entry name" value="AI-2E-like"/>
</dbReference>
<name>A0A017TBM1_9BACT</name>
<evidence type="ECO:0000256" key="1">
    <source>
        <dbReference type="ARBA" id="ARBA00004141"/>
    </source>
</evidence>
<evidence type="ECO:0000313" key="9">
    <source>
        <dbReference type="Proteomes" id="UP000019678"/>
    </source>
</evidence>
<feature type="transmembrane region" description="Helical" evidence="7">
    <location>
        <begin position="296"/>
        <end position="318"/>
    </location>
</feature>
<reference evidence="8 9" key="1">
    <citation type="submission" date="2013-05" db="EMBL/GenBank/DDBJ databases">
        <title>Genome assembly of Chondromyces apiculatus DSM 436.</title>
        <authorList>
            <person name="Sharma G."/>
            <person name="Khatri I."/>
            <person name="Kaur C."/>
            <person name="Mayilraj S."/>
            <person name="Subramanian S."/>
        </authorList>
    </citation>
    <scope>NUCLEOTIDE SEQUENCE [LARGE SCALE GENOMIC DNA]</scope>
    <source>
        <strain evidence="8 9">DSM 436</strain>
    </source>
</reference>
<feature type="transmembrane region" description="Helical" evidence="7">
    <location>
        <begin position="207"/>
        <end position="234"/>
    </location>
</feature>
<dbReference type="RefSeq" id="WP_044239620.1">
    <property type="nucleotide sequence ID" value="NZ_ASRX01000015.1"/>
</dbReference>
<feature type="compositionally biased region" description="Low complexity" evidence="6">
    <location>
        <begin position="354"/>
        <end position="364"/>
    </location>
</feature>
<evidence type="ECO:0008006" key="10">
    <source>
        <dbReference type="Google" id="ProtNLM"/>
    </source>
</evidence>
<feature type="transmembrane region" description="Helical" evidence="7">
    <location>
        <begin position="266"/>
        <end position="284"/>
    </location>
</feature>
<evidence type="ECO:0000256" key="5">
    <source>
        <dbReference type="ARBA" id="ARBA00023136"/>
    </source>
</evidence>
<accession>A0A017TBM1</accession>
<proteinExistence type="inferred from homology"/>
<dbReference type="AlphaFoldDB" id="A0A017TBM1"/>
<dbReference type="GO" id="GO:0016020">
    <property type="term" value="C:membrane"/>
    <property type="evidence" value="ECO:0007669"/>
    <property type="project" value="UniProtKB-SubCell"/>
</dbReference>
<dbReference type="eggNOG" id="COG0628">
    <property type="taxonomic scope" value="Bacteria"/>
</dbReference>
<keyword evidence="5 7" id="KW-0472">Membrane</keyword>